<keyword evidence="5 7" id="KW-1133">Transmembrane helix</keyword>
<evidence type="ECO:0000256" key="3">
    <source>
        <dbReference type="ARBA" id="ARBA00022448"/>
    </source>
</evidence>
<dbReference type="SUPFAM" id="SSF160240">
    <property type="entry name" value="Cation efflux protein cytoplasmic domain-like"/>
    <property type="match status" value="1"/>
</dbReference>
<comment type="subcellular location">
    <subcellularLocation>
        <location evidence="1">Membrane</location>
        <topology evidence="1">Multi-pass membrane protein</topology>
    </subcellularLocation>
</comment>
<keyword evidence="11" id="KW-1185">Reference proteome</keyword>
<keyword evidence="4 7" id="KW-0812">Transmembrane</keyword>
<name>A0ABS2EXY1_9BACE</name>
<evidence type="ECO:0000313" key="10">
    <source>
        <dbReference type="EMBL" id="MBM6759119.1"/>
    </source>
</evidence>
<evidence type="ECO:0000256" key="5">
    <source>
        <dbReference type="ARBA" id="ARBA00022989"/>
    </source>
</evidence>
<keyword evidence="3" id="KW-0813">Transport</keyword>
<gene>
    <name evidence="10" type="ORF">H6A31_10585</name>
</gene>
<accession>A0ABS2EXY1</accession>
<feature type="domain" description="Cation efflux protein transmembrane" evidence="8">
    <location>
        <begin position="18"/>
        <end position="217"/>
    </location>
</feature>
<reference evidence="10 11" key="1">
    <citation type="journal article" date="2021" name="Sci. Rep.">
        <title>The distribution of antibiotic resistance genes in chicken gut microbiota commensals.</title>
        <authorList>
            <person name="Juricova H."/>
            <person name="Matiasovicova J."/>
            <person name="Kubasova T."/>
            <person name="Cejkova D."/>
            <person name="Rychlik I."/>
        </authorList>
    </citation>
    <scope>NUCLEOTIDE SEQUENCE [LARGE SCALE GENOMIC DNA]</scope>
    <source>
        <strain evidence="10 11">An801</strain>
    </source>
</reference>
<dbReference type="InterPro" id="IPR027470">
    <property type="entry name" value="Cation_efflux_CTD"/>
</dbReference>
<dbReference type="PANTHER" id="PTHR43840:SF15">
    <property type="entry name" value="MITOCHONDRIAL METAL TRANSPORTER 1-RELATED"/>
    <property type="match status" value="1"/>
</dbReference>
<organism evidence="10 11">
    <name type="scientific">Bacteroides mediterraneensis</name>
    <dbReference type="NCBI Taxonomy" id="1841856"/>
    <lineage>
        <taxon>Bacteria</taxon>
        <taxon>Pseudomonadati</taxon>
        <taxon>Bacteroidota</taxon>
        <taxon>Bacteroidia</taxon>
        <taxon>Bacteroidales</taxon>
        <taxon>Bacteroidaceae</taxon>
        <taxon>Bacteroides</taxon>
    </lineage>
</organism>
<evidence type="ECO:0000259" key="9">
    <source>
        <dbReference type="Pfam" id="PF16916"/>
    </source>
</evidence>
<evidence type="ECO:0000256" key="7">
    <source>
        <dbReference type="SAM" id="Phobius"/>
    </source>
</evidence>
<dbReference type="Gene3D" id="3.30.70.1350">
    <property type="entry name" value="Cation efflux protein, cytoplasmic domain"/>
    <property type="match status" value="1"/>
</dbReference>
<dbReference type="Gene3D" id="1.20.1510.10">
    <property type="entry name" value="Cation efflux protein transmembrane domain"/>
    <property type="match status" value="1"/>
</dbReference>
<dbReference type="InterPro" id="IPR050291">
    <property type="entry name" value="CDF_Transporter"/>
</dbReference>
<evidence type="ECO:0000259" key="8">
    <source>
        <dbReference type="Pfam" id="PF01545"/>
    </source>
</evidence>
<comment type="caution">
    <text evidence="10">The sequence shown here is derived from an EMBL/GenBank/DDBJ whole genome shotgun (WGS) entry which is preliminary data.</text>
</comment>
<feature type="transmembrane region" description="Helical" evidence="7">
    <location>
        <begin position="122"/>
        <end position="143"/>
    </location>
</feature>
<proteinExistence type="inferred from homology"/>
<dbReference type="Pfam" id="PF01545">
    <property type="entry name" value="Cation_efflux"/>
    <property type="match status" value="1"/>
</dbReference>
<evidence type="ECO:0000313" key="11">
    <source>
        <dbReference type="Proteomes" id="UP000703295"/>
    </source>
</evidence>
<dbReference type="InterPro" id="IPR002524">
    <property type="entry name" value="Cation_efflux"/>
</dbReference>
<dbReference type="EMBL" id="JACJJW010000029">
    <property type="protein sequence ID" value="MBM6759119.1"/>
    <property type="molecule type" value="Genomic_DNA"/>
</dbReference>
<comment type="similarity">
    <text evidence="2">Belongs to the cation diffusion facilitator (CDF) transporter (TC 2.A.4) family.</text>
</comment>
<dbReference type="Pfam" id="PF16916">
    <property type="entry name" value="ZT_dimer"/>
    <property type="match status" value="1"/>
</dbReference>
<sequence>MNEVESSVREREIYKVTLVGSLVNILLVACKFAAGFWGKSAAMIADAVHSLSDLITDLIVIVFVRISSKPEDKDHDYGHGKYETLATLLIGAALLAVGVGICWSGVESIVRVFRGETLQSPGWIALVAAIISIVSKEILFHYTRIVGKRYNSPAVIANAWHHRSDAFSSIGTAIGIGGAILLGDNWRVLDPLAAVIVSVFIVQVAVKQLKSCVDELLERSLPDEIEQEITKIVLSVDGVSQPHHLRTRRIGSHYAMDMHVRMDGNIPLREAHEKVTAIERKLREAFGANTYISIHAEPEK</sequence>
<dbReference type="RefSeq" id="WP_204476288.1">
    <property type="nucleotide sequence ID" value="NZ_JACJJW010000029.1"/>
</dbReference>
<feature type="transmembrane region" description="Helical" evidence="7">
    <location>
        <begin position="16"/>
        <end position="37"/>
    </location>
</feature>
<feature type="transmembrane region" description="Helical" evidence="7">
    <location>
        <begin position="85"/>
        <end position="106"/>
    </location>
</feature>
<dbReference type="PANTHER" id="PTHR43840">
    <property type="entry name" value="MITOCHONDRIAL METAL TRANSPORTER 1-RELATED"/>
    <property type="match status" value="1"/>
</dbReference>
<protein>
    <submittedName>
        <fullName evidence="10">Cation transporter</fullName>
    </submittedName>
</protein>
<dbReference type="NCBIfam" id="TIGR01297">
    <property type="entry name" value="CDF"/>
    <property type="match status" value="1"/>
</dbReference>
<evidence type="ECO:0000256" key="6">
    <source>
        <dbReference type="ARBA" id="ARBA00023136"/>
    </source>
</evidence>
<dbReference type="InterPro" id="IPR036837">
    <property type="entry name" value="Cation_efflux_CTD_sf"/>
</dbReference>
<evidence type="ECO:0000256" key="1">
    <source>
        <dbReference type="ARBA" id="ARBA00004141"/>
    </source>
</evidence>
<dbReference type="InterPro" id="IPR027469">
    <property type="entry name" value="Cation_efflux_TMD_sf"/>
</dbReference>
<dbReference type="InterPro" id="IPR058533">
    <property type="entry name" value="Cation_efflux_TM"/>
</dbReference>
<feature type="transmembrane region" description="Helical" evidence="7">
    <location>
        <begin position="43"/>
        <end position="64"/>
    </location>
</feature>
<dbReference type="SUPFAM" id="SSF161111">
    <property type="entry name" value="Cation efflux protein transmembrane domain-like"/>
    <property type="match status" value="1"/>
</dbReference>
<keyword evidence="6 7" id="KW-0472">Membrane</keyword>
<dbReference type="Proteomes" id="UP000703295">
    <property type="component" value="Unassembled WGS sequence"/>
</dbReference>
<evidence type="ECO:0000256" key="2">
    <source>
        <dbReference type="ARBA" id="ARBA00008114"/>
    </source>
</evidence>
<evidence type="ECO:0000256" key="4">
    <source>
        <dbReference type="ARBA" id="ARBA00022692"/>
    </source>
</evidence>
<feature type="domain" description="Cation efflux protein cytoplasmic" evidence="9">
    <location>
        <begin position="221"/>
        <end position="299"/>
    </location>
</feature>